<dbReference type="KEGG" id="nin:NADRNF5_1009"/>
<evidence type="ECO:0000256" key="6">
    <source>
        <dbReference type="SAM" id="Phobius"/>
    </source>
</evidence>
<sequence>MSNNSKDTIFIGKKPLMTYVTSAIIQLATMPLITIKARGMTIAHAVDVAQIVLQKTKPAFVIGDVKIGSESLVSQDGKNRDVSSIEISLKRAEA</sequence>
<dbReference type="InterPro" id="IPR036882">
    <property type="entry name" value="Alba-like_dom_sf"/>
</dbReference>
<keyword evidence="6" id="KW-0812">Transmembrane</keyword>
<evidence type="ECO:0000256" key="1">
    <source>
        <dbReference type="ARBA" id="ARBA00008018"/>
    </source>
</evidence>
<dbReference type="GO" id="GO:0005737">
    <property type="term" value="C:cytoplasm"/>
    <property type="evidence" value="ECO:0007669"/>
    <property type="project" value="UniProtKB-SubCell"/>
</dbReference>
<keyword evidence="5" id="KW-0007">Acetylation</keyword>
<feature type="modified residue" description="N6-acetyllysine" evidence="5">
    <location>
        <position position="13"/>
    </location>
</feature>
<feature type="transmembrane region" description="Helical" evidence="6">
    <location>
        <begin position="16"/>
        <end position="35"/>
    </location>
</feature>
<keyword evidence="3 5" id="KW-0963">Cytoplasm</keyword>
<dbReference type="GO" id="GO:0030261">
    <property type="term" value="P:chromosome condensation"/>
    <property type="evidence" value="ECO:0007669"/>
    <property type="project" value="UniProtKB-KW"/>
</dbReference>
<dbReference type="RefSeq" id="WP_048116024.1">
    <property type="nucleotide sequence ID" value="NZ_CP011070.1"/>
</dbReference>
<dbReference type="EMBL" id="CP011070">
    <property type="protein sequence ID" value="AJW70700.1"/>
    <property type="molecule type" value="Genomic_DNA"/>
</dbReference>
<comment type="function">
    <text evidence="5">Binds double-stranded DNA tightly but without sequence specificity. Involved in DNA compaction.</text>
</comment>
<dbReference type="InterPro" id="IPR013795">
    <property type="entry name" value="DNA/RNA-bd_Alba"/>
</dbReference>
<dbReference type="Pfam" id="PF01918">
    <property type="entry name" value="Alba"/>
    <property type="match status" value="1"/>
</dbReference>
<dbReference type="InterPro" id="IPR002775">
    <property type="entry name" value="DNA/RNA-bd_Alba-like"/>
</dbReference>
<comment type="similarity">
    <text evidence="1 5">Belongs to the histone-like Alba family.</text>
</comment>
<dbReference type="OrthoDB" id="10360at2157"/>
<keyword evidence="6" id="KW-0472">Membrane</keyword>
<dbReference type="HOGENOM" id="CLU_110989_1_0_2"/>
<evidence type="ECO:0000256" key="3">
    <source>
        <dbReference type="ARBA" id="ARBA00022490"/>
    </source>
</evidence>
<proteinExistence type="inferred from homology"/>
<evidence type="ECO:0000256" key="4">
    <source>
        <dbReference type="ARBA" id="ARBA00023125"/>
    </source>
</evidence>
<comment type="PTM">
    <text evidence="5">Acetylated. Acetylation at Lys-13 decreases DNA-binding affinity.</text>
</comment>
<evidence type="ECO:0000313" key="9">
    <source>
        <dbReference type="Proteomes" id="UP000032408"/>
    </source>
</evidence>
<dbReference type="HAMAP" id="MF_01122">
    <property type="entry name" value="AlbA"/>
    <property type="match status" value="1"/>
</dbReference>
<accession>A0A0D5C2Y6</accession>
<reference evidence="8 9" key="2">
    <citation type="journal article" date="2016" name="ISME J.">
        <title>Physiological and genomic characterization of two novel marine thaumarchaeal strains indicates niche differentiation.</title>
        <authorList>
            <person name="Bayer B."/>
            <person name="Vojvoda J."/>
            <person name="Offre P."/>
            <person name="Alves R.J."/>
            <person name="Elisabeth N.H."/>
            <person name="Garcia J.A."/>
            <person name="Volland J.M."/>
            <person name="Srivastava A."/>
            <person name="Schleper C."/>
            <person name="Herndl G.J."/>
        </authorList>
    </citation>
    <scope>NUCLEOTIDE SEQUENCE [LARGE SCALE GENOMIC DNA]</scope>
    <source>
        <strain evidence="8 9">NF5</strain>
    </source>
</reference>
<dbReference type="GO" id="GO:0003723">
    <property type="term" value="F:RNA binding"/>
    <property type="evidence" value="ECO:0007669"/>
    <property type="project" value="InterPro"/>
</dbReference>
<gene>
    <name evidence="5 8" type="primary">albA</name>
    <name evidence="8" type="ORF">NADRNF5_1009</name>
</gene>
<protein>
    <recommendedName>
        <fullName evidence="5">DNA/RNA-binding protein Alba</fullName>
    </recommendedName>
</protein>
<dbReference type="AlphaFoldDB" id="A0A0D5C2Y6"/>
<dbReference type="GeneID" id="24820226"/>
<comment type="subcellular location">
    <subcellularLocation>
        <location evidence="5">Cytoplasm</location>
    </subcellularLocation>
    <subcellularLocation>
        <location evidence="5">Chromosome</location>
    </subcellularLocation>
</comment>
<dbReference type="GO" id="GO:0003690">
    <property type="term" value="F:double-stranded DNA binding"/>
    <property type="evidence" value="ECO:0007669"/>
    <property type="project" value="UniProtKB-UniRule"/>
</dbReference>
<evidence type="ECO:0000256" key="5">
    <source>
        <dbReference type="HAMAP-Rule" id="MF_01122"/>
    </source>
</evidence>
<keyword evidence="5" id="KW-0226">DNA condensation</keyword>
<name>A0A0D5C2Y6_9ARCH</name>
<evidence type="ECO:0000313" key="8">
    <source>
        <dbReference type="EMBL" id="AJW70700.1"/>
    </source>
</evidence>
<dbReference type="Proteomes" id="UP000032408">
    <property type="component" value="Chromosome"/>
</dbReference>
<organism evidence="8 9">
    <name type="scientific">Nitrosopumilus adriaticus</name>
    <dbReference type="NCBI Taxonomy" id="1580092"/>
    <lineage>
        <taxon>Archaea</taxon>
        <taxon>Nitrososphaerota</taxon>
        <taxon>Nitrososphaeria</taxon>
        <taxon>Nitrosopumilales</taxon>
        <taxon>Nitrosopumilaceae</taxon>
        <taxon>Nitrosopumilus</taxon>
    </lineage>
</organism>
<keyword evidence="4 5" id="KW-0238">DNA-binding</keyword>
<evidence type="ECO:0000256" key="2">
    <source>
        <dbReference type="ARBA" id="ARBA00022454"/>
    </source>
</evidence>
<keyword evidence="2 5" id="KW-0158">Chromosome</keyword>
<evidence type="ECO:0000259" key="7">
    <source>
        <dbReference type="Pfam" id="PF01918"/>
    </source>
</evidence>
<dbReference type="STRING" id="1580092.NADRNF5_1009"/>
<dbReference type="Gene3D" id="3.30.110.20">
    <property type="entry name" value="Alba-like domain"/>
    <property type="match status" value="1"/>
</dbReference>
<feature type="domain" description="DNA/RNA-binding protein Alba-like" evidence="7">
    <location>
        <begin position="8"/>
        <end position="68"/>
    </location>
</feature>
<keyword evidence="6" id="KW-1133">Transmembrane helix</keyword>
<dbReference type="SUPFAM" id="SSF82704">
    <property type="entry name" value="AlbA-like"/>
    <property type="match status" value="1"/>
</dbReference>
<keyword evidence="9" id="KW-1185">Reference proteome</keyword>
<reference evidence="9" key="1">
    <citation type="submission" date="2015-03" db="EMBL/GenBank/DDBJ databases">
        <title>Characterization of two novel Thaumarchaeota isolated from the Northern Adriatic Sea.</title>
        <authorList>
            <person name="Bayer B."/>
            <person name="Vojvoda J."/>
            <person name="Offre P."/>
            <person name="Srivastava A."/>
            <person name="Elisabeth N."/>
            <person name="Garcia J.A.L."/>
            <person name="Schleper C."/>
            <person name="Herndl G.J."/>
        </authorList>
    </citation>
    <scope>NUCLEOTIDE SEQUENCE [LARGE SCALE GENOMIC DNA]</scope>
    <source>
        <strain evidence="9">NF5</strain>
    </source>
</reference>
<dbReference type="GO" id="GO:0005694">
    <property type="term" value="C:chromosome"/>
    <property type="evidence" value="ECO:0007669"/>
    <property type="project" value="UniProtKB-SubCell"/>
</dbReference>
<dbReference type="PIRSF" id="PIRSF028732">
    <property type="entry name" value="Alba"/>
    <property type="match status" value="1"/>
</dbReference>